<dbReference type="Gene3D" id="3.30.505.10">
    <property type="entry name" value="SH2 domain"/>
    <property type="match status" value="1"/>
</dbReference>
<feature type="domain" description="H15" evidence="5">
    <location>
        <begin position="209"/>
        <end position="287"/>
    </location>
</feature>
<dbReference type="PANTHER" id="PTHR15832">
    <property type="entry name" value="SHC (SRC HOMOLOGY DOMAIN C-TERMINAL) ADAPTOR HOMOLOG"/>
    <property type="match status" value="1"/>
</dbReference>
<dbReference type="GO" id="GO:0003677">
    <property type="term" value="F:DNA binding"/>
    <property type="evidence" value="ECO:0007669"/>
    <property type="project" value="UniProtKB-KW"/>
</dbReference>
<dbReference type="InterPro" id="IPR036390">
    <property type="entry name" value="WH_DNA-bd_sf"/>
</dbReference>
<dbReference type="GO" id="GO:0014069">
    <property type="term" value="C:postsynaptic density"/>
    <property type="evidence" value="ECO:0007669"/>
    <property type="project" value="TreeGrafter"/>
</dbReference>
<feature type="compositionally biased region" description="Basic and acidic residues" evidence="3">
    <location>
        <begin position="20"/>
        <end position="30"/>
    </location>
</feature>
<comment type="caution">
    <text evidence="6">The sequence shown here is derived from an EMBL/GenBank/DDBJ whole genome shotgun (WGS) entry which is preliminary data.</text>
</comment>
<dbReference type="InterPro" id="IPR036388">
    <property type="entry name" value="WH-like_DNA-bd_sf"/>
</dbReference>
<evidence type="ECO:0000259" key="4">
    <source>
        <dbReference type="PROSITE" id="PS01179"/>
    </source>
</evidence>
<dbReference type="CDD" id="cd00073">
    <property type="entry name" value="H15"/>
    <property type="match status" value="1"/>
</dbReference>
<feature type="compositionally biased region" description="Low complexity" evidence="3">
    <location>
        <begin position="567"/>
        <end position="577"/>
    </location>
</feature>
<dbReference type="InterPro" id="IPR036860">
    <property type="entry name" value="SH2_dom_sf"/>
</dbReference>
<dbReference type="Proteomes" id="UP001152622">
    <property type="component" value="Chromosome 5"/>
</dbReference>
<feature type="compositionally biased region" description="Basic and acidic residues" evidence="3">
    <location>
        <begin position="56"/>
        <end position="91"/>
    </location>
</feature>
<dbReference type="CDD" id="cd00173">
    <property type="entry name" value="SH2"/>
    <property type="match status" value="1"/>
</dbReference>
<feature type="compositionally biased region" description="Low complexity" evidence="3">
    <location>
        <begin position="434"/>
        <end position="443"/>
    </location>
</feature>
<dbReference type="GO" id="GO:0006334">
    <property type="term" value="P:nucleosome assembly"/>
    <property type="evidence" value="ECO:0007669"/>
    <property type="project" value="InterPro"/>
</dbReference>
<evidence type="ECO:0000256" key="3">
    <source>
        <dbReference type="SAM" id="MobiDB-lite"/>
    </source>
</evidence>
<dbReference type="PROSITE" id="PS51504">
    <property type="entry name" value="H15"/>
    <property type="match status" value="3"/>
</dbReference>
<dbReference type="CDD" id="cd13157">
    <property type="entry name" value="PTB_tensin-related"/>
    <property type="match status" value="1"/>
</dbReference>
<dbReference type="AlphaFoldDB" id="A0A9Q1FK78"/>
<feature type="region of interest" description="Disordered" evidence="3">
    <location>
        <begin position="1"/>
        <end position="92"/>
    </location>
</feature>
<dbReference type="GO" id="GO:0030527">
    <property type="term" value="F:structural constituent of chromatin"/>
    <property type="evidence" value="ECO:0007669"/>
    <property type="project" value="InterPro"/>
</dbReference>
<dbReference type="PRINTS" id="PR00624">
    <property type="entry name" value="HISTONEH5"/>
</dbReference>
<feature type="region of interest" description="Disordered" evidence="3">
    <location>
        <begin position="383"/>
        <end position="580"/>
    </location>
</feature>
<dbReference type="PANTHER" id="PTHR15832:SF3">
    <property type="entry name" value="SH2 DOMAIN-CONTAINING PROTEIN 5"/>
    <property type="match status" value="1"/>
</dbReference>
<dbReference type="SMART" id="SM00526">
    <property type="entry name" value="H15"/>
    <property type="match status" value="3"/>
</dbReference>
<evidence type="ECO:0000256" key="1">
    <source>
        <dbReference type="ARBA" id="ARBA00019297"/>
    </source>
</evidence>
<dbReference type="Gene3D" id="2.30.29.30">
    <property type="entry name" value="Pleckstrin-homology domain (PH domain)/Phosphotyrosine-binding domain (PTB)"/>
    <property type="match status" value="1"/>
</dbReference>
<dbReference type="GO" id="GO:0000786">
    <property type="term" value="C:nucleosome"/>
    <property type="evidence" value="ECO:0007669"/>
    <property type="project" value="InterPro"/>
</dbReference>
<evidence type="ECO:0000313" key="6">
    <source>
        <dbReference type="EMBL" id="KAJ8360469.1"/>
    </source>
</evidence>
<dbReference type="InterPro" id="IPR011993">
    <property type="entry name" value="PH-like_dom_sf"/>
</dbReference>
<name>A0A9Q1FK78_SYNKA</name>
<feature type="compositionally biased region" description="Acidic residues" evidence="3">
    <location>
        <begin position="38"/>
        <end position="55"/>
    </location>
</feature>
<feature type="region of interest" description="Disordered" evidence="3">
    <location>
        <begin position="858"/>
        <end position="885"/>
    </location>
</feature>
<feature type="domain" description="H15" evidence="5">
    <location>
        <begin position="120"/>
        <end position="195"/>
    </location>
</feature>
<organism evidence="6 7">
    <name type="scientific">Synaphobranchus kaupii</name>
    <name type="common">Kaup's arrowtooth eel</name>
    <dbReference type="NCBI Taxonomy" id="118154"/>
    <lineage>
        <taxon>Eukaryota</taxon>
        <taxon>Metazoa</taxon>
        <taxon>Chordata</taxon>
        <taxon>Craniata</taxon>
        <taxon>Vertebrata</taxon>
        <taxon>Euteleostomi</taxon>
        <taxon>Actinopterygii</taxon>
        <taxon>Neopterygii</taxon>
        <taxon>Teleostei</taxon>
        <taxon>Anguilliformes</taxon>
        <taxon>Synaphobranchidae</taxon>
        <taxon>Synaphobranchus</taxon>
    </lineage>
</organism>
<evidence type="ECO:0000313" key="7">
    <source>
        <dbReference type="Proteomes" id="UP001152622"/>
    </source>
</evidence>
<protein>
    <recommendedName>
        <fullName evidence="1">Heterochromatin protein 1-binding protein 3</fullName>
    </recommendedName>
</protein>
<dbReference type="Gene3D" id="1.10.10.10">
    <property type="entry name" value="Winged helix-like DNA-binding domain superfamily/Winged helix DNA-binding domain"/>
    <property type="match status" value="3"/>
</dbReference>
<feature type="compositionally biased region" description="Basic residues" evidence="3">
    <location>
        <begin position="551"/>
        <end position="566"/>
    </location>
</feature>
<dbReference type="Pfam" id="PF00640">
    <property type="entry name" value="PID"/>
    <property type="match status" value="1"/>
</dbReference>
<reference evidence="6" key="1">
    <citation type="journal article" date="2023" name="Science">
        <title>Genome structures resolve the early diversification of teleost fishes.</title>
        <authorList>
            <person name="Parey E."/>
            <person name="Louis A."/>
            <person name="Montfort J."/>
            <person name="Bouchez O."/>
            <person name="Roques C."/>
            <person name="Iampietro C."/>
            <person name="Lluch J."/>
            <person name="Castinel A."/>
            <person name="Donnadieu C."/>
            <person name="Desvignes T."/>
            <person name="Floi Bucao C."/>
            <person name="Jouanno E."/>
            <person name="Wen M."/>
            <person name="Mejri S."/>
            <person name="Dirks R."/>
            <person name="Jansen H."/>
            <person name="Henkel C."/>
            <person name="Chen W.J."/>
            <person name="Zahm M."/>
            <person name="Cabau C."/>
            <person name="Klopp C."/>
            <person name="Thompson A.W."/>
            <person name="Robinson-Rechavi M."/>
            <person name="Braasch I."/>
            <person name="Lecointre G."/>
            <person name="Bobe J."/>
            <person name="Postlethwait J.H."/>
            <person name="Berthelot C."/>
            <person name="Roest Crollius H."/>
            <person name="Guiguen Y."/>
        </authorList>
    </citation>
    <scope>NUCLEOTIDE SEQUENCE</scope>
    <source>
        <strain evidence="6">WJC10195</strain>
    </source>
</reference>
<keyword evidence="2" id="KW-0238">DNA-binding</keyword>
<evidence type="ECO:0000256" key="2">
    <source>
        <dbReference type="ARBA" id="ARBA00023125"/>
    </source>
</evidence>
<feature type="domain" description="H15" evidence="5">
    <location>
        <begin position="295"/>
        <end position="370"/>
    </location>
</feature>
<dbReference type="InterPro" id="IPR005818">
    <property type="entry name" value="Histone_H1/H5_H15"/>
</dbReference>
<dbReference type="SUPFAM" id="SSF55550">
    <property type="entry name" value="SH2 domain"/>
    <property type="match status" value="1"/>
</dbReference>
<feature type="region of interest" description="Disordered" evidence="3">
    <location>
        <begin position="802"/>
        <end position="834"/>
    </location>
</feature>
<feature type="compositionally biased region" description="Low complexity" evidence="3">
    <location>
        <begin position="478"/>
        <end position="490"/>
    </location>
</feature>
<proteinExistence type="predicted"/>
<dbReference type="InterPro" id="IPR005819">
    <property type="entry name" value="H1/H5"/>
</dbReference>
<dbReference type="Pfam" id="PF00538">
    <property type="entry name" value="Linker_histone"/>
    <property type="match status" value="3"/>
</dbReference>
<dbReference type="OrthoDB" id="10013007at2759"/>
<dbReference type="EMBL" id="JAINUF010000005">
    <property type="protein sequence ID" value="KAJ8360469.1"/>
    <property type="molecule type" value="Genomic_DNA"/>
</dbReference>
<dbReference type="PROSITE" id="PS01179">
    <property type="entry name" value="PID"/>
    <property type="match status" value="1"/>
</dbReference>
<feature type="domain" description="PID" evidence="4">
    <location>
        <begin position="634"/>
        <end position="756"/>
    </location>
</feature>
<sequence>MPIRRKAQTPPADSAPSKAPEGEEGAKEEVAASAPPTEEVEGEVNGEGEETEGGETDAKAEEGGEEEKKEEKDAGKGGEEKEEEKEKEQVKKVKRTIPAWATLSASKRAKTQRGQGPLYIHPKLDHILLEAIKANKDRNGASVHAIMKYITNKYVTLDLDQRKFHLRKALKRLIEKGMVKQLKGKGFSGSFAIGKLPPRAASDKPVVAPGVKAETLGDTLPLIITRLCEPKEASYPLIKKYLEQHFPKLNVEHRPDVLKTALQKAVEKGHLEQITGKGASGTFQVKRFGDKQLLQGGPLEGAILTAITAMNEPKSCSTTLLRKFLVETHKDIKAYLLVNNLKRTLKRCKMMGWMEQVTGNGLNGTYQLCYPYYPSPAILFPDKQTQESEEEDSEEEEEEDEEDEDDDESEDEAPPRKRYSAQQSGGNRRRAPAKRPAPAARRSGPPPKKPKPSAKKVVPPAKTPKAGSRAASHRSTTTKKATPTSKTKAPVAEKAPPPSKTKTPVAKKATPTSKTKAPVAEKAPPPSKTKTPVAKKAPPPSKTKTPVAKKMTSRAPKRATPKKSTPKKSAPTKATARQGSRSLYRVNKVIKKLFEKFDQAQLCRAQGPGLEGGYLSVNVPGKMGETPAREGGMVTRSAEYVGSFPVDDCCLDEQIQRLHTQLQALATCKRRRSVSLKFSIKGVKMYDEDETTLLMAHALRRVSLSTARLSNAQFAFVSHNPGSLDVQLYCHLFKARHARAAQVLNLLLCRCFQLSYLEKHPEAAEGQSVGPLPPCPPSLLNQGFPLSVSALVSFRRAPTQGLLPGEKVPSRAADDMQSSPDEGPAPSSPTLVRKKAIRNKVLRSGAYRSFTYTPRKQRLLQDRLNGQQGKERDKPSVPLSKPRPLSLAETEEALAEVVWSWAGISSDSSSALLAEDVLGSFLLCSQMELPSCAALIVRCPSGLITLHIRGTAEGKYLLQNGHTEFDTISSIIEEYTESRGELECLLSCARVNHCYEWEENAGKSQAAGLLKGSHRRMSKSDQREGFSQVCFLGGSGYRKEER</sequence>
<feature type="compositionally biased region" description="Low complexity" evidence="3">
    <location>
        <begin position="500"/>
        <end position="550"/>
    </location>
</feature>
<dbReference type="SUPFAM" id="SSF50729">
    <property type="entry name" value="PH domain-like"/>
    <property type="match status" value="1"/>
</dbReference>
<keyword evidence="7" id="KW-1185">Reference proteome</keyword>
<evidence type="ECO:0000259" key="5">
    <source>
        <dbReference type="PROSITE" id="PS51504"/>
    </source>
</evidence>
<dbReference type="SUPFAM" id="SSF46785">
    <property type="entry name" value="Winged helix' DNA-binding domain"/>
    <property type="match status" value="3"/>
</dbReference>
<gene>
    <name evidence="6" type="ORF">SKAU_G00169940</name>
</gene>
<feature type="compositionally biased region" description="Low complexity" evidence="3">
    <location>
        <begin position="455"/>
        <end position="467"/>
    </location>
</feature>
<accession>A0A9Q1FK78</accession>
<dbReference type="InterPro" id="IPR006020">
    <property type="entry name" value="PTB/PI_dom"/>
</dbReference>
<feature type="compositionally biased region" description="Acidic residues" evidence="3">
    <location>
        <begin position="387"/>
        <end position="412"/>
    </location>
</feature>